<keyword evidence="2" id="KW-0371">Homeobox</keyword>
<dbReference type="PROSITE" id="PS50071">
    <property type="entry name" value="HOMEOBOX_2"/>
    <property type="match status" value="1"/>
</dbReference>
<dbReference type="InterPro" id="IPR017970">
    <property type="entry name" value="Homeobox_CS"/>
</dbReference>
<evidence type="ECO:0000313" key="4">
    <source>
        <dbReference type="EMBL" id="AGD92081.1"/>
    </source>
</evidence>
<name>L7Y3G1_9VIRU</name>
<dbReference type="GO" id="GO:0000981">
    <property type="term" value="F:DNA-binding transcription factor activity, RNA polymerase II-specific"/>
    <property type="evidence" value="ECO:0007669"/>
    <property type="project" value="InterPro"/>
</dbReference>
<organism evidence="4 5">
    <name type="scientific">Megavirus lba</name>
    <dbReference type="NCBI Taxonomy" id="1235314"/>
    <lineage>
        <taxon>Viruses</taxon>
        <taxon>Varidnaviria</taxon>
        <taxon>Bamfordvirae</taxon>
        <taxon>Nucleocytoviricota</taxon>
        <taxon>Megaviricetes</taxon>
        <taxon>Imitervirales</taxon>
        <taxon>Mimiviridae</taxon>
        <taxon>Megamimivirinae</taxon>
        <taxon>Megavirus</taxon>
        <taxon>Megavirus chilense</taxon>
    </lineage>
</organism>
<gene>
    <name evidence="4" type="ORF">LBA_00161</name>
</gene>
<dbReference type="PROSITE" id="PS00027">
    <property type="entry name" value="HOMEOBOX_1"/>
    <property type="match status" value="1"/>
</dbReference>
<dbReference type="Gene3D" id="1.10.10.60">
    <property type="entry name" value="Homeodomain-like"/>
    <property type="match status" value="1"/>
</dbReference>
<dbReference type="InterPro" id="IPR001356">
    <property type="entry name" value="HD"/>
</dbReference>
<dbReference type="GO" id="GO:0003677">
    <property type="term" value="F:DNA binding"/>
    <property type="evidence" value="ECO:0007669"/>
    <property type="project" value="UniProtKB-KW"/>
</dbReference>
<keyword evidence="1" id="KW-0238">DNA-binding</keyword>
<evidence type="ECO:0000256" key="1">
    <source>
        <dbReference type="ARBA" id="ARBA00023125"/>
    </source>
</evidence>
<accession>L7Y3G1</accession>
<evidence type="ECO:0000259" key="3">
    <source>
        <dbReference type="PROSITE" id="PS50071"/>
    </source>
</evidence>
<sequence>MRSLYSTCDVKIPIQKWKNTNKKKACGKKISGHSLEVLLRWYTAGFTPNAEQRFSLSQDLDLTPIQIKNWFYNKKRNEKKLKYNTLE</sequence>
<dbReference type="SUPFAM" id="SSF46689">
    <property type="entry name" value="Homeodomain-like"/>
    <property type="match status" value="1"/>
</dbReference>
<evidence type="ECO:0000313" key="5">
    <source>
        <dbReference type="Proteomes" id="UP000236749"/>
    </source>
</evidence>
<proteinExistence type="predicted"/>
<dbReference type="InterPro" id="IPR009057">
    <property type="entry name" value="Homeodomain-like_sf"/>
</dbReference>
<dbReference type="EMBL" id="JX885207">
    <property type="protein sequence ID" value="AGD92081.1"/>
    <property type="molecule type" value="Genomic_DNA"/>
</dbReference>
<feature type="domain" description="Homeobox" evidence="3">
    <location>
        <begin position="21"/>
        <end position="81"/>
    </location>
</feature>
<evidence type="ECO:0000256" key="2">
    <source>
        <dbReference type="ARBA" id="ARBA00023155"/>
    </source>
</evidence>
<dbReference type="Proteomes" id="UP000236749">
    <property type="component" value="Segment"/>
</dbReference>
<protein>
    <recommendedName>
        <fullName evidence="3">Homeobox domain-containing protein</fullName>
    </recommendedName>
</protein>
<dbReference type="Pfam" id="PF00046">
    <property type="entry name" value="Homeodomain"/>
    <property type="match status" value="1"/>
</dbReference>
<reference evidence="4 5" key="1">
    <citation type="journal article" date="2013" name="Clin. Infect. Dis.">
        <title>First isolation of Mimivirus in a patient with pneumonia.</title>
        <authorList>
            <person name="Saadi H."/>
            <person name="Pagnier I."/>
            <person name="Colson P."/>
            <person name="Cherif J.K."/>
            <person name="Beji M."/>
            <person name="Boughalmi M."/>
            <person name="Azza S."/>
            <person name="Armstrong N."/>
            <person name="Robert C."/>
            <person name="Fournous G."/>
            <person name="La Scola B."/>
            <person name="Raoult D."/>
        </authorList>
    </citation>
    <scope>NUCLEOTIDE SEQUENCE [LARGE SCALE GENOMIC DNA]</scope>
    <source>
        <strain evidence="4">LBA111</strain>
    </source>
</reference>
<dbReference type="CDD" id="cd00086">
    <property type="entry name" value="homeodomain"/>
    <property type="match status" value="1"/>
</dbReference>
<dbReference type="SMART" id="SM00389">
    <property type="entry name" value="HOX"/>
    <property type="match status" value="1"/>
</dbReference>